<gene>
    <name evidence="1" type="ORF">TSUD_111360</name>
</gene>
<accession>A0A2Z6LT50</accession>
<dbReference type="EMBL" id="DF973240">
    <property type="protein sequence ID" value="GAU21996.1"/>
    <property type="molecule type" value="Genomic_DNA"/>
</dbReference>
<dbReference type="OrthoDB" id="10480167at2759"/>
<proteinExistence type="predicted"/>
<evidence type="ECO:0000313" key="2">
    <source>
        <dbReference type="Proteomes" id="UP000242715"/>
    </source>
</evidence>
<organism evidence="1 2">
    <name type="scientific">Trifolium subterraneum</name>
    <name type="common">Subterranean clover</name>
    <dbReference type="NCBI Taxonomy" id="3900"/>
    <lineage>
        <taxon>Eukaryota</taxon>
        <taxon>Viridiplantae</taxon>
        <taxon>Streptophyta</taxon>
        <taxon>Embryophyta</taxon>
        <taxon>Tracheophyta</taxon>
        <taxon>Spermatophyta</taxon>
        <taxon>Magnoliopsida</taxon>
        <taxon>eudicotyledons</taxon>
        <taxon>Gunneridae</taxon>
        <taxon>Pentapetalae</taxon>
        <taxon>rosids</taxon>
        <taxon>fabids</taxon>
        <taxon>Fabales</taxon>
        <taxon>Fabaceae</taxon>
        <taxon>Papilionoideae</taxon>
        <taxon>50 kb inversion clade</taxon>
        <taxon>NPAAA clade</taxon>
        <taxon>Hologalegina</taxon>
        <taxon>IRL clade</taxon>
        <taxon>Trifolieae</taxon>
        <taxon>Trifolium</taxon>
    </lineage>
</organism>
<evidence type="ECO:0000313" key="1">
    <source>
        <dbReference type="EMBL" id="GAU21996.1"/>
    </source>
</evidence>
<keyword evidence="2" id="KW-1185">Reference proteome</keyword>
<sequence>MTISVKILELMVNVLENNGSMRAQLPSFVKLKSFKVEAGSWRCDERIREMITYLLQNSSPPATFVIGQEVDMISDSRMFIGCLRDFFGIFDII</sequence>
<dbReference type="Proteomes" id="UP000242715">
    <property type="component" value="Unassembled WGS sequence"/>
</dbReference>
<dbReference type="AlphaFoldDB" id="A0A2Z6LT50"/>
<protein>
    <submittedName>
        <fullName evidence="1">Uncharacterized protein</fullName>
    </submittedName>
</protein>
<name>A0A2Z6LT50_TRISU</name>
<reference evidence="2" key="1">
    <citation type="journal article" date="2017" name="Front. Plant Sci.">
        <title>Climate Clever Clovers: New Paradigm to Reduce the Environmental Footprint of Ruminants by Breeding Low Methanogenic Forages Utilizing Haplotype Variation.</title>
        <authorList>
            <person name="Kaur P."/>
            <person name="Appels R."/>
            <person name="Bayer P.E."/>
            <person name="Keeble-Gagnere G."/>
            <person name="Wang J."/>
            <person name="Hirakawa H."/>
            <person name="Shirasawa K."/>
            <person name="Vercoe P."/>
            <person name="Stefanova K."/>
            <person name="Durmic Z."/>
            <person name="Nichols P."/>
            <person name="Revell C."/>
            <person name="Isobe S.N."/>
            <person name="Edwards D."/>
            <person name="Erskine W."/>
        </authorList>
    </citation>
    <scope>NUCLEOTIDE SEQUENCE [LARGE SCALE GENOMIC DNA]</scope>
    <source>
        <strain evidence="2">cv. Daliak</strain>
    </source>
</reference>